<evidence type="ECO:0000313" key="4">
    <source>
        <dbReference type="Proteomes" id="UP000315750"/>
    </source>
</evidence>
<reference evidence="3 4" key="1">
    <citation type="submission" date="2019-02" db="EMBL/GenBank/DDBJ databases">
        <title>Deep-cultivation of Planctomycetes and their phenomic and genomic characterization uncovers novel biology.</title>
        <authorList>
            <person name="Wiegand S."/>
            <person name="Jogler M."/>
            <person name="Boedeker C."/>
            <person name="Pinto D."/>
            <person name="Vollmers J."/>
            <person name="Rivas-Marin E."/>
            <person name="Kohn T."/>
            <person name="Peeters S.H."/>
            <person name="Heuer A."/>
            <person name="Rast P."/>
            <person name="Oberbeckmann S."/>
            <person name="Bunk B."/>
            <person name="Jeske O."/>
            <person name="Meyerdierks A."/>
            <person name="Storesund J.E."/>
            <person name="Kallscheuer N."/>
            <person name="Luecker S."/>
            <person name="Lage O.M."/>
            <person name="Pohl T."/>
            <person name="Merkel B.J."/>
            <person name="Hornburger P."/>
            <person name="Mueller R.-W."/>
            <person name="Bruemmer F."/>
            <person name="Labrenz M."/>
            <person name="Spormann A.M."/>
            <person name="Op den Camp H."/>
            <person name="Overmann J."/>
            <person name="Amann R."/>
            <person name="Jetten M.S.M."/>
            <person name="Mascher T."/>
            <person name="Medema M.H."/>
            <person name="Devos D.P."/>
            <person name="Kaster A.-K."/>
            <person name="Ovreas L."/>
            <person name="Rohde M."/>
            <person name="Galperin M.Y."/>
            <person name="Jogler C."/>
        </authorList>
    </citation>
    <scope>NUCLEOTIDE SEQUENCE [LARGE SCALE GENOMIC DNA]</scope>
    <source>
        <strain evidence="3 4">Pan181</strain>
    </source>
</reference>
<dbReference type="OrthoDB" id="260093at2"/>
<feature type="signal peptide" evidence="2">
    <location>
        <begin position="1"/>
        <end position="29"/>
    </location>
</feature>
<organism evidence="3 4">
    <name type="scientific">Aeoliella mucimassa</name>
    <dbReference type="NCBI Taxonomy" id="2527972"/>
    <lineage>
        <taxon>Bacteria</taxon>
        <taxon>Pseudomonadati</taxon>
        <taxon>Planctomycetota</taxon>
        <taxon>Planctomycetia</taxon>
        <taxon>Pirellulales</taxon>
        <taxon>Lacipirellulaceae</taxon>
        <taxon>Aeoliella</taxon>
    </lineage>
</organism>
<name>A0A518AQD2_9BACT</name>
<keyword evidence="4" id="KW-1185">Reference proteome</keyword>
<sequence precursor="true">MKTSRQSIAVLCLVLLAAAASWNAGPAQAASQAAGSLDDVAIHAQVDKSTALVADPMEFVLEVTAPSGTQVRLPRLPDKLGELDVLSQTSVEDIPLGDGSNQRLWKLTALLESLRTGEQTIPSLDVQVATTARPETFYAMQSEPLVVTIASLLEDQTDPTKLHDVKDPVDIEIPSTNSGGQIVWWIVGAGVVGVAVLATTVLLMRKKTLSPAKWALLEIEDLQQLLAGPSVDGALVYNELVEIVRQYFELQYALPIRARTTPEFLSIAAQTMELPEHPAQRLESLMAIADNIKFARSEVELPALQQAFDDARGLIAECEQPMQAQPTGGQHVS</sequence>
<proteinExistence type="predicted"/>
<keyword evidence="2" id="KW-0732">Signal</keyword>
<gene>
    <name evidence="3" type="ORF">Pan181_31420</name>
</gene>
<keyword evidence="1" id="KW-0812">Transmembrane</keyword>
<feature type="transmembrane region" description="Helical" evidence="1">
    <location>
        <begin position="182"/>
        <end position="204"/>
    </location>
</feature>
<dbReference type="AlphaFoldDB" id="A0A518AQD2"/>
<evidence type="ECO:0000256" key="2">
    <source>
        <dbReference type="SAM" id="SignalP"/>
    </source>
</evidence>
<feature type="chain" id="PRO_5022245554" evidence="2">
    <location>
        <begin position="30"/>
        <end position="333"/>
    </location>
</feature>
<dbReference type="KEGG" id="amuc:Pan181_31420"/>
<dbReference type="RefSeq" id="WP_145247753.1">
    <property type="nucleotide sequence ID" value="NZ_CP036278.1"/>
</dbReference>
<dbReference type="EMBL" id="CP036278">
    <property type="protein sequence ID" value="QDU56930.1"/>
    <property type="molecule type" value="Genomic_DNA"/>
</dbReference>
<dbReference type="Proteomes" id="UP000315750">
    <property type="component" value="Chromosome"/>
</dbReference>
<evidence type="ECO:0000313" key="3">
    <source>
        <dbReference type="EMBL" id="QDU56930.1"/>
    </source>
</evidence>
<keyword evidence="1" id="KW-1133">Transmembrane helix</keyword>
<accession>A0A518AQD2</accession>
<protein>
    <submittedName>
        <fullName evidence="3">Uncharacterized protein</fullName>
    </submittedName>
</protein>
<evidence type="ECO:0000256" key="1">
    <source>
        <dbReference type="SAM" id="Phobius"/>
    </source>
</evidence>
<keyword evidence="1" id="KW-0472">Membrane</keyword>